<dbReference type="AlphaFoldDB" id="A0A2T5ME49"/>
<keyword evidence="1" id="KW-0678">Repressor</keyword>
<dbReference type="GO" id="GO:0006355">
    <property type="term" value="P:regulation of DNA-templated transcription"/>
    <property type="evidence" value="ECO:0007669"/>
    <property type="project" value="UniProtKB-UniRule"/>
</dbReference>
<dbReference type="InterPro" id="IPR016867">
    <property type="entry name" value="GcvR"/>
</dbReference>
<dbReference type="OrthoDB" id="5814713at2"/>
<name>A0A2T5ME49_9GAMM</name>
<reference evidence="2 3" key="1">
    <citation type="submission" date="2018-04" db="EMBL/GenBank/DDBJ databases">
        <title>Novel species isolated from glacier.</title>
        <authorList>
            <person name="Liu Q."/>
            <person name="Xin Y.-H."/>
        </authorList>
    </citation>
    <scope>NUCLEOTIDE SEQUENCE [LARGE SCALE GENOMIC DNA]</scope>
    <source>
        <strain evidence="2 3">GT1R17</strain>
    </source>
</reference>
<dbReference type="PANTHER" id="PTHR34875">
    <property type="entry name" value="UPF0237 PROTEIN MJ1558"/>
    <property type="match status" value="1"/>
</dbReference>
<dbReference type="PANTHER" id="PTHR34875:SF5">
    <property type="entry name" value="GLYCINE CLEAVAGE SYSTEM TRANSCRIPTIONAL REPRESSOR"/>
    <property type="match status" value="1"/>
</dbReference>
<comment type="subcellular location">
    <subcellularLocation>
        <location evidence="1">Cytoplasm</location>
    </subcellularLocation>
</comment>
<dbReference type="InterPro" id="IPR050990">
    <property type="entry name" value="UPF0237/GcvR_regulator"/>
</dbReference>
<accession>A0A2T5ME49</accession>
<dbReference type="GO" id="GO:0005737">
    <property type="term" value="C:cytoplasm"/>
    <property type="evidence" value="ECO:0007669"/>
    <property type="project" value="UniProtKB-SubCell"/>
</dbReference>
<dbReference type="EMBL" id="QANS01000004">
    <property type="protein sequence ID" value="PTU30837.1"/>
    <property type="molecule type" value="Genomic_DNA"/>
</dbReference>
<protein>
    <recommendedName>
        <fullName evidence="1">Glycine cleavage system transcriptional repressor</fullName>
    </recommendedName>
</protein>
<dbReference type="SUPFAM" id="SSF55021">
    <property type="entry name" value="ACT-like"/>
    <property type="match status" value="2"/>
</dbReference>
<dbReference type="InterPro" id="IPR045865">
    <property type="entry name" value="ACT-like_dom_sf"/>
</dbReference>
<evidence type="ECO:0000313" key="3">
    <source>
        <dbReference type="Proteomes" id="UP000244248"/>
    </source>
</evidence>
<comment type="caution">
    <text evidence="2">The sequence shown here is derived from an EMBL/GenBank/DDBJ whole genome shotgun (WGS) entry which is preliminary data.</text>
</comment>
<dbReference type="PIRSF" id="PIRSF028103">
    <property type="entry name" value="GcvR"/>
    <property type="match status" value="1"/>
</dbReference>
<gene>
    <name evidence="2" type="ORF">CJD38_11030</name>
</gene>
<dbReference type="Pfam" id="PF13740">
    <property type="entry name" value="ACT_6"/>
    <property type="match status" value="1"/>
</dbReference>
<dbReference type="RefSeq" id="WP_107940422.1">
    <property type="nucleotide sequence ID" value="NZ_QANS01000004.1"/>
</dbReference>
<keyword evidence="3" id="KW-1185">Reference proteome</keyword>
<keyword evidence="1" id="KW-0963">Cytoplasm</keyword>
<organism evidence="2 3">
    <name type="scientific">Stenotrophobium rhamnosiphilum</name>
    <dbReference type="NCBI Taxonomy" id="2029166"/>
    <lineage>
        <taxon>Bacteria</taxon>
        <taxon>Pseudomonadati</taxon>
        <taxon>Pseudomonadota</taxon>
        <taxon>Gammaproteobacteria</taxon>
        <taxon>Nevskiales</taxon>
        <taxon>Nevskiaceae</taxon>
        <taxon>Stenotrophobium</taxon>
    </lineage>
</organism>
<dbReference type="Gene3D" id="3.30.70.260">
    <property type="match status" value="2"/>
</dbReference>
<evidence type="ECO:0000313" key="2">
    <source>
        <dbReference type="EMBL" id="PTU30837.1"/>
    </source>
</evidence>
<dbReference type="Proteomes" id="UP000244248">
    <property type="component" value="Unassembled WGS sequence"/>
</dbReference>
<proteinExistence type="predicted"/>
<evidence type="ECO:0000256" key="1">
    <source>
        <dbReference type="PIRNR" id="PIRNR028103"/>
    </source>
</evidence>
<sequence length="180" mass="20062">MSVSTENLLSISVLARSRPNIPLDLFKAIRERGCEVEDCRIAPIGDRLAANMVVSGNWSALGRLETALPGIAEKLDLQVRFERCEARQVNPEFRPYGAEVIAPQQQDLLVHLLEFFNGQDVEVAEISTQKYTSTYTGAEMCSVQMVLHVPVNQHPQALREAFMDLCDDLNADGMMDPIKT</sequence>
<keyword evidence="1" id="KW-0804">Transcription</keyword>